<dbReference type="SUPFAM" id="SSF49464">
    <property type="entry name" value="Carboxypeptidase regulatory domain-like"/>
    <property type="match status" value="2"/>
</dbReference>
<protein>
    <recommendedName>
        <fullName evidence="10">SSD domain-containing protein</fullName>
    </recommendedName>
</protein>
<dbReference type="Proteomes" id="UP000631535">
    <property type="component" value="Unassembled WGS sequence"/>
</dbReference>
<evidence type="ECO:0000259" key="10">
    <source>
        <dbReference type="PROSITE" id="PS50156"/>
    </source>
</evidence>
<name>A0ABQ2MN36_9ACTN</name>
<evidence type="ECO:0000256" key="8">
    <source>
        <dbReference type="SAM" id="Phobius"/>
    </source>
</evidence>
<evidence type="ECO:0000256" key="9">
    <source>
        <dbReference type="SAM" id="SignalP"/>
    </source>
</evidence>
<evidence type="ECO:0000256" key="3">
    <source>
        <dbReference type="ARBA" id="ARBA00022475"/>
    </source>
</evidence>
<feature type="transmembrane region" description="Helical" evidence="8">
    <location>
        <begin position="179"/>
        <end position="199"/>
    </location>
</feature>
<dbReference type="InterPro" id="IPR000731">
    <property type="entry name" value="SSD"/>
</dbReference>
<comment type="subcellular location">
    <subcellularLocation>
        <location evidence="1">Cell membrane</location>
        <topology evidence="1">Multi-pass membrane protein</topology>
    </subcellularLocation>
</comment>
<dbReference type="PANTHER" id="PTHR33406:SF11">
    <property type="entry name" value="MEMBRANE PROTEIN SCO6666-RELATED"/>
    <property type="match status" value="1"/>
</dbReference>
<comment type="similarity">
    <text evidence="2">Belongs to the resistance-nodulation-cell division (RND) (TC 2.A.6) family. MmpL subfamily.</text>
</comment>
<feature type="compositionally biased region" description="Pro residues" evidence="7">
    <location>
        <begin position="756"/>
        <end position="765"/>
    </location>
</feature>
<feature type="transmembrane region" description="Helical" evidence="8">
    <location>
        <begin position="552"/>
        <end position="572"/>
    </location>
</feature>
<feature type="transmembrane region" description="Helical" evidence="8">
    <location>
        <begin position="393"/>
        <end position="410"/>
    </location>
</feature>
<dbReference type="InterPro" id="IPR050545">
    <property type="entry name" value="Mycobact_MmpL"/>
</dbReference>
<feature type="chain" id="PRO_5046062328" description="SSD domain-containing protein" evidence="9">
    <location>
        <begin position="38"/>
        <end position="1065"/>
    </location>
</feature>
<feature type="transmembrane region" description="Helical" evidence="8">
    <location>
        <begin position="664"/>
        <end position="683"/>
    </location>
</feature>
<keyword evidence="12" id="KW-1185">Reference proteome</keyword>
<keyword evidence="5 8" id="KW-1133">Transmembrane helix</keyword>
<comment type="caution">
    <text evidence="11">The sequence shown here is derived from an EMBL/GenBank/DDBJ whole genome shotgun (WGS) entry which is preliminary data.</text>
</comment>
<dbReference type="EMBL" id="BMMP01000017">
    <property type="protein sequence ID" value="GGO55378.1"/>
    <property type="molecule type" value="Genomic_DNA"/>
</dbReference>
<organism evidence="11 12">
    <name type="scientific">Streptomyces daqingensis</name>
    <dbReference type="NCBI Taxonomy" id="1472640"/>
    <lineage>
        <taxon>Bacteria</taxon>
        <taxon>Bacillati</taxon>
        <taxon>Actinomycetota</taxon>
        <taxon>Actinomycetes</taxon>
        <taxon>Kitasatosporales</taxon>
        <taxon>Streptomycetaceae</taxon>
        <taxon>Streptomyces</taxon>
    </lineage>
</organism>
<evidence type="ECO:0000256" key="1">
    <source>
        <dbReference type="ARBA" id="ARBA00004651"/>
    </source>
</evidence>
<keyword evidence="9" id="KW-0732">Signal</keyword>
<feature type="transmembrane region" description="Helical" evidence="8">
    <location>
        <begin position="271"/>
        <end position="294"/>
    </location>
</feature>
<dbReference type="Pfam" id="PF13620">
    <property type="entry name" value="CarboxypepD_reg"/>
    <property type="match status" value="3"/>
</dbReference>
<feature type="region of interest" description="Disordered" evidence="7">
    <location>
        <begin position="742"/>
        <end position="775"/>
    </location>
</feature>
<dbReference type="PANTHER" id="PTHR33406">
    <property type="entry name" value="MEMBRANE PROTEIN MJ1562-RELATED"/>
    <property type="match status" value="1"/>
</dbReference>
<feature type="domain" description="SSD" evidence="10">
    <location>
        <begin position="196"/>
        <end position="328"/>
    </location>
</feature>
<dbReference type="InterPro" id="IPR008969">
    <property type="entry name" value="CarboxyPept-like_regulatory"/>
</dbReference>
<feature type="transmembrane region" description="Helical" evidence="8">
    <location>
        <begin position="206"/>
        <end position="224"/>
    </location>
</feature>
<sequence>MATFLYKLGRFAFRRRHFVALFWVALLTLAGVGAAQAPVAGSASFSIPGTEAQKAFDLLEDRFPGASPDGATARVVFKAPDGEKITEPGNRTAVQKAVKELGTGSEVASVVDPFKVKAVSRDATTTYAQVSYEVSGMELEDSSRDALEDVAQDTRDEGLTVEVGGDALQEVPETGATEVIGIGVAAVVLVITFGSLIAAGLPLVTALIGVGIGVSSITALANALELDSTTSTLAMMIGLAVGIDYALFIVSRYRAELADGREREDAAGRAVGTAGSAVVFAGLTVVIALVGLAVVDIPILTKMGVAAAGTVAIAVLIALTLIPALIGYARKRVRPAGAKRRPDGGHKKTRRSAKDGRPDGAPRADTGAEDVPRSEPKPNLGTRWAGFAIRRPLIVLLIAVLGLGAAAVPVKSLELGLPDDGSQPTDTTQRKAYDLLSEGFGPGFNGPLMVVVDVAPGEQPKAAAGEVVKAVKGLDNVLTVTPPTFNKSGDTAMFNVIPDSEPSSAKTEDLVEDIRDDGGEVQPGGGTDVLVTGSTAMNIDVSQKLNDALAPYLALVVGLAFLLLIVVFRSILVPLKAALGFLLSVLAALGAVVAVFQWGWLADLLAVEETGPVMSMMPIFMVGVVFGLAMDYEVFLVTRMREAYVHGERPKEAIVTGFRHGARVVTAAAVIMIAVFAGFIGSADSMVKMIGFGLAVAVLFDAFIVRMAIVPAVLALLGRAAWWLPRWLDRALPNVDVEGDGLRDAAVPAGDGSPGPGTPVPPQLSPPREEERVPVPAGVAASSYEQGSEAAHEDRSLVLAGAASTGGEPYDPEGSGVRGTVRNADGSPVPRAAVTLISQRGRQIGRSVAHGDGSYVLDAPGPGSYVLIAGADGHQPQASTVVVGDVTLTHDILLTGTSRLTGVVRGSADGQPVAAALVVVTDVRGEVLATGRTGRNGDFTFGELVAGNFTLAVNAPGHRPAARPVEVEGQGVTRVEIELSAGARVHGTVRAVNGPLQDARVSLVDAAGNVVASSTTAEDGAYAFTDLDAGDYTVIAAGYPPVATALHVEGSGVDDFDLELSHPDE</sequence>
<evidence type="ECO:0000256" key="5">
    <source>
        <dbReference type="ARBA" id="ARBA00022989"/>
    </source>
</evidence>
<dbReference type="InterPro" id="IPR013783">
    <property type="entry name" value="Ig-like_fold"/>
</dbReference>
<dbReference type="Pfam" id="PF03176">
    <property type="entry name" value="MMPL"/>
    <property type="match status" value="2"/>
</dbReference>
<feature type="region of interest" description="Disordered" evidence="7">
    <location>
        <begin position="336"/>
        <end position="377"/>
    </location>
</feature>
<gene>
    <name evidence="11" type="ORF">GCM10012287_46510</name>
</gene>
<dbReference type="Gene3D" id="2.60.40.1120">
    <property type="entry name" value="Carboxypeptidase-like, regulatory domain"/>
    <property type="match status" value="2"/>
</dbReference>
<feature type="transmembrane region" description="Helical" evidence="8">
    <location>
        <begin position="689"/>
        <end position="717"/>
    </location>
</feature>
<feature type="transmembrane region" description="Helical" evidence="8">
    <location>
        <begin position="613"/>
        <end position="632"/>
    </location>
</feature>
<keyword evidence="6 8" id="KW-0472">Membrane</keyword>
<reference evidence="12" key="1">
    <citation type="journal article" date="2019" name="Int. J. Syst. Evol. Microbiol.">
        <title>The Global Catalogue of Microorganisms (GCM) 10K type strain sequencing project: providing services to taxonomists for standard genome sequencing and annotation.</title>
        <authorList>
            <consortium name="The Broad Institute Genomics Platform"/>
            <consortium name="The Broad Institute Genome Sequencing Center for Infectious Disease"/>
            <person name="Wu L."/>
            <person name="Ma J."/>
        </authorList>
    </citation>
    <scope>NUCLEOTIDE SEQUENCE [LARGE SCALE GENOMIC DNA]</scope>
    <source>
        <strain evidence="12">CGMCC 4.7178</strain>
    </source>
</reference>
<dbReference type="InterPro" id="IPR004869">
    <property type="entry name" value="MMPL_dom"/>
</dbReference>
<dbReference type="Gene3D" id="2.60.40.10">
    <property type="entry name" value="Immunoglobulins"/>
    <property type="match status" value="1"/>
</dbReference>
<dbReference type="SUPFAM" id="SSF49478">
    <property type="entry name" value="Cna protein B-type domain"/>
    <property type="match status" value="1"/>
</dbReference>
<evidence type="ECO:0000256" key="7">
    <source>
        <dbReference type="SAM" id="MobiDB-lite"/>
    </source>
</evidence>
<evidence type="ECO:0000256" key="2">
    <source>
        <dbReference type="ARBA" id="ARBA00010157"/>
    </source>
</evidence>
<keyword evidence="4 8" id="KW-0812">Transmembrane</keyword>
<feature type="signal peptide" evidence="9">
    <location>
        <begin position="1"/>
        <end position="37"/>
    </location>
</feature>
<evidence type="ECO:0000313" key="12">
    <source>
        <dbReference type="Proteomes" id="UP000631535"/>
    </source>
</evidence>
<feature type="transmembrane region" description="Helical" evidence="8">
    <location>
        <begin position="306"/>
        <end position="329"/>
    </location>
</feature>
<feature type="compositionally biased region" description="Basic and acidic residues" evidence="7">
    <location>
        <begin position="340"/>
        <end position="362"/>
    </location>
</feature>
<evidence type="ECO:0000256" key="4">
    <source>
        <dbReference type="ARBA" id="ARBA00022692"/>
    </source>
</evidence>
<dbReference type="PROSITE" id="PS50156">
    <property type="entry name" value="SSD"/>
    <property type="match status" value="1"/>
</dbReference>
<evidence type="ECO:0000313" key="11">
    <source>
        <dbReference type="EMBL" id="GGO55378.1"/>
    </source>
</evidence>
<dbReference type="Gene3D" id="1.20.1640.10">
    <property type="entry name" value="Multidrug efflux transporter AcrB transmembrane domain"/>
    <property type="match status" value="2"/>
</dbReference>
<feature type="transmembrane region" description="Helical" evidence="8">
    <location>
        <begin position="579"/>
        <end position="601"/>
    </location>
</feature>
<dbReference type="SUPFAM" id="SSF82866">
    <property type="entry name" value="Multidrug efflux transporter AcrB transmembrane domain"/>
    <property type="match status" value="2"/>
</dbReference>
<evidence type="ECO:0000256" key="6">
    <source>
        <dbReference type="ARBA" id="ARBA00023136"/>
    </source>
</evidence>
<proteinExistence type="inferred from homology"/>
<accession>A0ABQ2MN36</accession>
<feature type="transmembrane region" description="Helical" evidence="8">
    <location>
        <begin position="230"/>
        <end position="250"/>
    </location>
</feature>
<keyword evidence="3" id="KW-1003">Cell membrane</keyword>